<organism evidence="3 4">
    <name type="scientific">Schizopora paradoxa</name>
    <dbReference type="NCBI Taxonomy" id="27342"/>
    <lineage>
        <taxon>Eukaryota</taxon>
        <taxon>Fungi</taxon>
        <taxon>Dikarya</taxon>
        <taxon>Basidiomycota</taxon>
        <taxon>Agaricomycotina</taxon>
        <taxon>Agaricomycetes</taxon>
        <taxon>Hymenochaetales</taxon>
        <taxon>Schizoporaceae</taxon>
        <taxon>Schizopora</taxon>
    </lineage>
</organism>
<dbReference type="SUPFAM" id="SSF82199">
    <property type="entry name" value="SET domain"/>
    <property type="match status" value="1"/>
</dbReference>
<dbReference type="SUPFAM" id="SSF48452">
    <property type="entry name" value="TPR-like"/>
    <property type="match status" value="1"/>
</dbReference>
<feature type="domain" description="SET" evidence="2">
    <location>
        <begin position="417"/>
        <end position="602"/>
    </location>
</feature>
<proteinExistence type="predicted"/>
<dbReference type="CDD" id="cd20071">
    <property type="entry name" value="SET_SMYD"/>
    <property type="match status" value="1"/>
</dbReference>
<dbReference type="PANTHER" id="PTHR47643">
    <property type="entry name" value="TPR DOMAIN PROTEIN (AFU_ORTHOLOGUE AFUA_5G12710)"/>
    <property type="match status" value="1"/>
</dbReference>
<dbReference type="PANTHER" id="PTHR47643:SF2">
    <property type="entry name" value="TPR DOMAIN PROTEIN (AFU_ORTHOLOGUE AFUA_5G12710)"/>
    <property type="match status" value="1"/>
</dbReference>
<dbReference type="STRING" id="27342.A0A0H2R7X3"/>
<gene>
    <name evidence="3" type="ORF">SCHPADRAFT_945254</name>
</gene>
<dbReference type="Gene3D" id="1.25.40.10">
    <property type="entry name" value="Tetratricopeptide repeat domain"/>
    <property type="match status" value="2"/>
</dbReference>
<dbReference type="InParanoid" id="A0A0H2R7X3"/>
<dbReference type="PROSITE" id="PS50280">
    <property type="entry name" value="SET"/>
    <property type="match status" value="1"/>
</dbReference>
<dbReference type="Proteomes" id="UP000053477">
    <property type="component" value="Unassembled WGS sequence"/>
</dbReference>
<reference evidence="3 4" key="1">
    <citation type="submission" date="2015-04" db="EMBL/GenBank/DDBJ databases">
        <title>Complete genome sequence of Schizopora paradoxa KUC8140, a cosmopolitan wood degrader in East Asia.</title>
        <authorList>
            <consortium name="DOE Joint Genome Institute"/>
            <person name="Min B."/>
            <person name="Park H."/>
            <person name="Jang Y."/>
            <person name="Kim J.-J."/>
            <person name="Kim K.H."/>
            <person name="Pangilinan J."/>
            <person name="Lipzen A."/>
            <person name="Riley R."/>
            <person name="Grigoriev I.V."/>
            <person name="Spatafora J.W."/>
            <person name="Choi I.-G."/>
        </authorList>
    </citation>
    <scope>NUCLEOTIDE SEQUENCE [LARGE SCALE GENOMIC DNA]</scope>
    <source>
        <strain evidence="3 4">KUC8140</strain>
    </source>
</reference>
<evidence type="ECO:0000259" key="2">
    <source>
        <dbReference type="PROSITE" id="PS50280"/>
    </source>
</evidence>
<accession>A0A0H2R7X3</accession>
<feature type="compositionally biased region" description="Low complexity" evidence="1">
    <location>
        <begin position="31"/>
        <end position="47"/>
    </location>
</feature>
<protein>
    <recommendedName>
        <fullName evidence="2">SET domain-containing protein</fullName>
    </recommendedName>
</protein>
<keyword evidence="4" id="KW-1185">Reference proteome</keyword>
<dbReference type="OrthoDB" id="5945798at2759"/>
<dbReference type="InterPro" id="IPR053209">
    <property type="entry name" value="Gramillin-biosynth_MTr"/>
</dbReference>
<evidence type="ECO:0000313" key="3">
    <source>
        <dbReference type="EMBL" id="KLO07472.1"/>
    </source>
</evidence>
<name>A0A0H2R7X3_9AGAM</name>
<dbReference type="AlphaFoldDB" id="A0A0H2R7X3"/>
<feature type="region of interest" description="Disordered" evidence="1">
    <location>
        <begin position="30"/>
        <end position="57"/>
    </location>
</feature>
<dbReference type="Gene3D" id="2.170.270.10">
    <property type="entry name" value="SET domain"/>
    <property type="match status" value="1"/>
</dbReference>
<dbReference type="InterPro" id="IPR011990">
    <property type="entry name" value="TPR-like_helical_dom_sf"/>
</dbReference>
<dbReference type="EMBL" id="KQ086137">
    <property type="protein sequence ID" value="KLO07472.1"/>
    <property type="molecule type" value="Genomic_DNA"/>
</dbReference>
<evidence type="ECO:0000313" key="4">
    <source>
        <dbReference type="Proteomes" id="UP000053477"/>
    </source>
</evidence>
<sequence length="830" mass="93232">MEDLESALRSMDHESLVNLAKSVEAQLSLQSSKARSGGAAARSVASRMPTTEEIMSRLPKKKWTRDDVFTMNFKELKAKADLEASLPPERGPIIDRNHLLGTLSITQQALNESDRDTIIQVLVEWPQKYSSERLKDLSLINVSDLMIRKTHKGNYLLCRTIARPVFDGGIGFLLGVEDPNGNTAYVKVLNYALLFDADLVEINTIIRAGAILALREPSYYTNVTLPDLPFIKVESPSDIVIIESDNPMLNGISWKSELPLLSRISRATNGQAWKAEGLKDFKASRWFSSAVCFTNSIKFGFDVEVSRLNRAEVYLRLGWNNSALHDAQVALDSGSLSDELQRKAIVRKIKALYAMGRYQEVLEIASTLENDKLFAEWVTKANRRVEEQSTGIYDWLKLYKEDDKKESFSPDIADFTGPVEVKKNANGLRGTYVTRDVKTGELLMFHKPTFSSFHSKATTANDLGLMWTSVPTLKSAADRHMHRLFCKGVQRVWDDRHMYDTIRSLYAGETLEEPRTYPVPFAVSPPLEHPTRPSVDIDVEYLQGVTVLNAFGVQDGQALYAAPSLMNNSCMPSALRQFIGDAIIVRTIQDLEKGEEVTLSYLEAQVPYDEKQFRLMKSWRFDCECGVCKADDEDGYDARETRRALSKKIDEIGERIDKARDPVTSKHLATEAKKIIDDMKRTFHEEHSKKADGCKYELAKPLRYLANALGFAGRLASDKTLIEESIEVKMQSLAVSGLKITDSTLSGAPPKGKLPLPVDTRQVTQFYVEGNVATVLEISYYFLVLGDKKRAKRWFDTAVWMESVYSGGGLEVLKVRQAPSLGSMDLSDLY</sequence>
<dbReference type="InterPro" id="IPR001214">
    <property type="entry name" value="SET_dom"/>
</dbReference>
<evidence type="ECO:0000256" key="1">
    <source>
        <dbReference type="SAM" id="MobiDB-lite"/>
    </source>
</evidence>
<dbReference type="Pfam" id="PF00856">
    <property type="entry name" value="SET"/>
    <property type="match status" value="1"/>
</dbReference>
<dbReference type="InterPro" id="IPR046341">
    <property type="entry name" value="SET_dom_sf"/>
</dbReference>